<evidence type="ECO:0000256" key="7">
    <source>
        <dbReference type="ARBA" id="ARBA00022729"/>
    </source>
</evidence>
<evidence type="ECO:0000256" key="3">
    <source>
        <dbReference type="ARBA" id="ARBA00008576"/>
    </source>
</evidence>
<evidence type="ECO:0000313" key="13">
    <source>
        <dbReference type="Proteomes" id="UP001152803"/>
    </source>
</evidence>
<comment type="function">
    <text evidence="1">Could coordinate an aspect of bone turnover.</text>
</comment>
<feature type="chain" id="PRO_5040202344" description="Secreted phosphoprotein 24" evidence="11">
    <location>
        <begin position="19"/>
        <end position="184"/>
    </location>
</feature>
<feature type="signal peptide" evidence="11">
    <location>
        <begin position="1"/>
        <end position="18"/>
    </location>
</feature>
<accession>A0A9Q1DU53</accession>
<keyword evidence="7 11" id="KW-0732">Signal</keyword>
<dbReference type="EMBL" id="JAFJMO010000003">
    <property type="protein sequence ID" value="KAJ8281771.1"/>
    <property type="molecule type" value="Genomic_DNA"/>
</dbReference>
<feature type="region of interest" description="Disordered" evidence="10">
    <location>
        <begin position="153"/>
        <end position="184"/>
    </location>
</feature>
<evidence type="ECO:0000256" key="10">
    <source>
        <dbReference type="SAM" id="MobiDB-lite"/>
    </source>
</evidence>
<evidence type="ECO:0000256" key="6">
    <source>
        <dbReference type="ARBA" id="ARBA00022553"/>
    </source>
</evidence>
<dbReference type="InterPro" id="IPR010892">
    <property type="entry name" value="Spp-24"/>
</dbReference>
<organism evidence="12 13">
    <name type="scientific">Conger conger</name>
    <name type="common">Conger eel</name>
    <name type="synonym">Muraena conger</name>
    <dbReference type="NCBI Taxonomy" id="82655"/>
    <lineage>
        <taxon>Eukaryota</taxon>
        <taxon>Metazoa</taxon>
        <taxon>Chordata</taxon>
        <taxon>Craniata</taxon>
        <taxon>Vertebrata</taxon>
        <taxon>Euteleostomi</taxon>
        <taxon>Actinopterygii</taxon>
        <taxon>Neopterygii</taxon>
        <taxon>Teleostei</taxon>
        <taxon>Anguilliformes</taxon>
        <taxon>Congridae</taxon>
        <taxon>Conger</taxon>
    </lineage>
</organism>
<comment type="caution">
    <text evidence="12">The sequence shown here is derived from an EMBL/GenBank/DDBJ whole genome shotgun (WGS) entry which is preliminary data.</text>
</comment>
<dbReference type="AlphaFoldDB" id="A0A9Q1DU53"/>
<evidence type="ECO:0000256" key="5">
    <source>
        <dbReference type="ARBA" id="ARBA00022525"/>
    </source>
</evidence>
<keyword evidence="6" id="KW-0597">Phosphoprotein</keyword>
<reference evidence="12" key="1">
    <citation type="journal article" date="2023" name="Science">
        <title>Genome structures resolve the early diversification of teleost fishes.</title>
        <authorList>
            <person name="Parey E."/>
            <person name="Louis A."/>
            <person name="Montfort J."/>
            <person name="Bouchez O."/>
            <person name="Roques C."/>
            <person name="Iampietro C."/>
            <person name="Lluch J."/>
            <person name="Castinel A."/>
            <person name="Donnadieu C."/>
            <person name="Desvignes T."/>
            <person name="Floi Bucao C."/>
            <person name="Jouanno E."/>
            <person name="Wen M."/>
            <person name="Mejri S."/>
            <person name="Dirks R."/>
            <person name="Jansen H."/>
            <person name="Henkel C."/>
            <person name="Chen W.J."/>
            <person name="Zahm M."/>
            <person name="Cabau C."/>
            <person name="Klopp C."/>
            <person name="Thompson A.W."/>
            <person name="Robinson-Rechavi M."/>
            <person name="Braasch I."/>
            <person name="Lecointre G."/>
            <person name="Bobe J."/>
            <person name="Postlethwait J.H."/>
            <person name="Berthelot C."/>
            <person name="Roest Crollius H."/>
            <person name="Guiguen Y."/>
        </authorList>
    </citation>
    <scope>NUCLEOTIDE SEQUENCE</scope>
    <source>
        <strain evidence="12">Concon-B</strain>
    </source>
</reference>
<keyword evidence="5" id="KW-0964">Secreted</keyword>
<dbReference type="PANTHER" id="PTHR15444">
    <property type="entry name" value="SECRETED PHOSPHOPROTEIN 24"/>
    <property type="match status" value="1"/>
</dbReference>
<dbReference type="GO" id="GO:0046849">
    <property type="term" value="P:bone remodeling"/>
    <property type="evidence" value="ECO:0007669"/>
    <property type="project" value="InterPro"/>
</dbReference>
<evidence type="ECO:0000256" key="2">
    <source>
        <dbReference type="ARBA" id="ARBA00004613"/>
    </source>
</evidence>
<dbReference type="SUPFAM" id="SSF54403">
    <property type="entry name" value="Cystatin/monellin"/>
    <property type="match status" value="1"/>
</dbReference>
<evidence type="ECO:0000256" key="9">
    <source>
        <dbReference type="ARBA" id="ARBA00029627"/>
    </source>
</evidence>
<keyword evidence="8" id="KW-1015">Disulfide bond</keyword>
<evidence type="ECO:0000256" key="4">
    <source>
        <dbReference type="ARBA" id="ARBA00020365"/>
    </source>
</evidence>
<keyword evidence="13" id="KW-1185">Reference proteome</keyword>
<evidence type="ECO:0000313" key="12">
    <source>
        <dbReference type="EMBL" id="KAJ8281771.1"/>
    </source>
</evidence>
<dbReference type="Gene3D" id="3.10.450.10">
    <property type="match status" value="1"/>
</dbReference>
<dbReference type="GO" id="GO:0005576">
    <property type="term" value="C:extracellular region"/>
    <property type="evidence" value="ECO:0007669"/>
    <property type="project" value="UniProtKB-SubCell"/>
</dbReference>
<dbReference type="PANTHER" id="PTHR15444:SF4">
    <property type="entry name" value="SECRETED PHOSPHOPROTEIN 24"/>
    <property type="match status" value="1"/>
</dbReference>
<evidence type="ECO:0000256" key="1">
    <source>
        <dbReference type="ARBA" id="ARBA00002371"/>
    </source>
</evidence>
<gene>
    <name evidence="12" type="ORF">COCON_G00042900</name>
</gene>
<comment type="subcellular location">
    <subcellularLocation>
        <location evidence="2">Secreted</location>
    </subcellularLocation>
</comment>
<dbReference type="Pfam" id="PF07448">
    <property type="entry name" value="Spp-24"/>
    <property type="match status" value="1"/>
</dbReference>
<comment type="similarity">
    <text evidence="3">Belongs to the SPP2 family.</text>
</comment>
<evidence type="ECO:0000256" key="11">
    <source>
        <dbReference type="SAM" id="SignalP"/>
    </source>
</evidence>
<proteinExistence type="inferred from homology"/>
<sequence>MKVAILSLVLLQCLCCSGRPPLQVDLAPAAQKAASMSLARVNTQSSGANLYRITHSSLKKVIPVGINAYDLMLNFGIRETVCPKASDTDPEKCNFKMGFFVATASCSSRVRVSSGLSELVSLRCSRSDSSSSSSESNSGEALRRLSGMSGQSHFGIGAGPVNTPTQRTAVDNHLGGNGMDNFML</sequence>
<dbReference type="Proteomes" id="UP001152803">
    <property type="component" value="Unassembled WGS sequence"/>
</dbReference>
<evidence type="ECO:0000256" key="8">
    <source>
        <dbReference type="ARBA" id="ARBA00023157"/>
    </source>
</evidence>
<name>A0A9Q1DU53_CONCO</name>
<protein>
    <recommendedName>
        <fullName evidence="4">Secreted phosphoprotein 24</fullName>
    </recommendedName>
    <alternativeName>
        <fullName evidence="9">Secreted phosphoprotein 2</fullName>
    </alternativeName>
</protein>
<dbReference type="InterPro" id="IPR046350">
    <property type="entry name" value="Cystatin_sf"/>
</dbReference>
<dbReference type="OrthoDB" id="9944258at2759"/>